<dbReference type="InterPro" id="IPR000073">
    <property type="entry name" value="AB_hydrolase_1"/>
</dbReference>
<reference evidence="2" key="1">
    <citation type="submission" date="2021-01" db="EMBL/GenBank/DDBJ databases">
        <authorList>
            <person name="Corre E."/>
            <person name="Pelletier E."/>
            <person name="Niang G."/>
            <person name="Scheremetjew M."/>
            <person name="Finn R."/>
            <person name="Kale V."/>
            <person name="Holt S."/>
            <person name="Cochrane G."/>
            <person name="Meng A."/>
            <person name="Brown T."/>
            <person name="Cohen L."/>
        </authorList>
    </citation>
    <scope>NUCLEOTIDE SEQUENCE</scope>
    <source>
        <strain evidence="2">Pbaha01</strain>
    </source>
</reference>
<gene>
    <name evidence="2" type="ORF">PBAH0796_LOCUS33109</name>
</gene>
<dbReference type="PANTHER" id="PTHR43798">
    <property type="entry name" value="MONOACYLGLYCEROL LIPASE"/>
    <property type="match status" value="1"/>
</dbReference>
<dbReference type="Gene3D" id="3.40.50.1820">
    <property type="entry name" value="alpha/beta hydrolase"/>
    <property type="match status" value="1"/>
</dbReference>
<dbReference type="PANTHER" id="PTHR43798:SF33">
    <property type="entry name" value="HYDROLASE, PUTATIVE (AFU_ORTHOLOGUE AFUA_2G14860)-RELATED"/>
    <property type="match status" value="1"/>
</dbReference>
<dbReference type="InterPro" id="IPR029058">
    <property type="entry name" value="AB_hydrolase_fold"/>
</dbReference>
<accession>A0A7S0BCK3</accession>
<evidence type="ECO:0000313" key="2">
    <source>
        <dbReference type="EMBL" id="CAD8389620.1"/>
    </source>
</evidence>
<dbReference type="Pfam" id="PF00561">
    <property type="entry name" value="Abhydrolase_1"/>
    <property type="match status" value="1"/>
</dbReference>
<dbReference type="InterPro" id="IPR050266">
    <property type="entry name" value="AB_hydrolase_sf"/>
</dbReference>
<feature type="domain" description="AB hydrolase-1" evidence="1">
    <location>
        <begin position="27"/>
        <end position="244"/>
    </location>
</feature>
<dbReference type="GO" id="GO:0016020">
    <property type="term" value="C:membrane"/>
    <property type="evidence" value="ECO:0007669"/>
    <property type="project" value="TreeGrafter"/>
</dbReference>
<sequence length="304" mass="32788">MDGSRRAGRVAAVDGTQIVYEVCGAGPVMVLCNGFTTSSFFWKHLIPLWMQRFTVVTWDYRGHGLSDPAMPPGSASIPGFADDLRCVLNAIGVESCILVGFSMGCQVALEACRTMSPRIVAVVALFGGPGQMMTHALGPVGTVLHGVMRLTPKIVFAGALRTLAFGIFRTGRLSYKLGQLLRLVGPDARYEDVKDYCEHITRVDPATIAQMGVAAEAYSAKDLLPVLTQPTLVVLGERDVFCTPSGKVGASYQGISKLDLVCLHHGTHTSLFEHYAEIDDIVMSFLRQHSLYKAGPEALLKSAL</sequence>
<organism evidence="2">
    <name type="scientific">Pyrodinium bahamense</name>
    <dbReference type="NCBI Taxonomy" id="73915"/>
    <lineage>
        <taxon>Eukaryota</taxon>
        <taxon>Sar</taxon>
        <taxon>Alveolata</taxon>
        <taxon>Dinophyceae</taxon>
        <taxon>Gonyaulacales</taxon>
        <taxon>Pyrocystaceae</taxon>
        <taxon>Pyrodinium</taxon>
    </lineage>
</organism>
<name>A0A7S0BCK3_9DINO</name>
<protein>
    <recommendedName>
        <fullName evidence="1">AB hydrolase-1 domain-containing protein</fullName>
    </recommendedName>
</protein>
<proteinExistence type="predicted"/>
<evidence type="ECO:0000259" key="1">
    <source>
        <dbReference type="Pfam" id="PF00561"/>
    </source>
</evidence>
<dbReference type="SUPFAM" id="SSF53474">
    <property type="entry name" value="alpha/beta-Hydrolases"/>
    <property type="match status" value="1"/>
</dbReference>
<dbReference type="EMBL" id="HBEG01054344">
    <property type="protein sequence ID" value="CAD8389620.1"/>
    <property type="molecule type" value="Transcribed_RNA"/>
</dbReference>
<dbReference type="AlphaFoldDB" id="A0A7S0BCK3"/>